<gene>
    <name evidence="2" type="ORF">BLSMQ_1522</name>
</gene>
<dbReference type="PATRIC" id="fig|1703.10.peg.1562"/>
<feature type="transmembrane region" description="Helical" evidence="1">
    <location>
        <begin position="23"/>
        <end position="44"/>
    </location>
</feature>
<keyword evidence="1" id="KW-0472">Membrane</keyword>
<keyword evidence="1" id="KW-0812">Transmembrane</keyword>
<evidence type="ECO:0000256" key="1">
    <source>
        <dbReference type="SAM" id="Phobius"/>
    </source>
</evidence>
<reference evidence="3" key="1">
    <citation type="submission" date="2016-09" db="EMBL/GenBank/DDBJ databases">
        <title>Complete Genome Sequence of Brevibacterium linens SMQ-1335.</title>
        <authorList>
            <person name="de Melo A.G."/>
            <person name="Labrie S.J."/>
            <person name="Dumaresq J."/>
            <person name="Roberts R.J."/>
            <person name="Tremblay D.M."/>
            <person name="Moineau S."/>
        </authorList>
    </citation>
    <scope>NUCLEOTIDE SEQUENCE [LARGE SCALE GENOMIC DNA]</scope>
    <source>
        <strain evidence="3">SMQ-1335</strain>
    </source>
</reference>
<organism evidence="2 3">
    <name type="scientific">Brevibacterium aurantiacum</name>
    <dbReference type="NCBI Taxonomy" id="273384"/>
    <lineage>
        <taxon>Bacteria</taxon>
        <taxon>Bacillati</taxon>
        <taxon>Actinomycetota</taxon>
        <taxon>Actinomycetes</taxon>
        <taxon>Micrococcales</taxon>
        <taxon>Brevibacteriaceae</taxon>
        <taxon>Brevibacterium</taxon>
    </lineage>
</organism>
<dbReference type="eggNOG" id="ENOG5030KTB">
    <property type="taxonomic scope" value="Bacteria"/>
</dbReference>
<dbReference type="Proteomes" id="UP000094793">
    <property type="component" value="Chromosome"/>
</dbReference>
<proteinExistence type="predicted"/>
<dbReference type="EMBL" id="CP017150">
    <property type="protein sequence ID" value="AOP53232.1"/>
    <property type="molecule type" value="Genomic_DNA"/>
</dbReference>
<keyword evidence="1" id="KW-1133">Transmembrane helix</keyword>
<dbReference type="KEGG" id="blin:BLSMQ_1522"/>
<evidence type="ECO:0000313" key="3">
    <source>
        <dbReference type="Proteomes" id="UP000094793"/>
    </source>
</evidence>
<evidence type="ECO:0000313" key="2">
    <source>
        <dbReference type="EMBL" id="AOP53232.1"/>
    </source>
</evidence>
<accession>A0A1D7W2N3</accession>
<sequence>MVIVTTTPTTPPRKAPGQIMKKAIIALAAAIGIIAIAIGGLFVWEHQSKLSLENQVEDYLADQGVNSTGIDVHGRPYILFAIQDSVDLTYVDLALQAGTNKDQLLVSRLSHGRADRLTRFVTFDHPAGDVDPNERADGSFTDSAMVNGTKVTYTSEVKDRRLRLFADGQLAGEIEVEEGVSEHGAAVTKTGVVVELEYRSSHDSDQSTPTT</sequence>
<dbReference type="AlphaFoldDB" id="A0A1D7W2N3"/>
<protein>
    <submittedName>
        <fullName evidence="2">Uncharacterized protein</fullName>
    </submittedName>
</protein>
<name>A0A1D7W2N3_BREAU</name>